<dbReference type="GO" id="GO:0000139">
    <property type="term" value="C:Golgi membrane"/>
    <property type="evidence" value="ECO:0007669"/>
    <property type="project" value="InterPro"/>
</dbReference>
<organism evidence="8 9">
    <name type="scientific">Ceratopteris richardii</name>
    <name type="common">Triangle waterfern</name>
    <dbReference type="NCBI Taxonomy" id="49495"/>
    <lineage>
        <taxon>Eukaryota</taxon>
        <taxon>Viridiplantae</taxon>
        <taxon>Streptophyta</taxon>
        <taxon>Embryophyta</taxon>
        <taxon>Tracheophyta</taxon>
        <taxon>Polypodiopsida</taxon>
        <taxon>Polypodiidae</taxon>
        <taxon>Polypodiales</taxon>
        <taxon>Pteridineae</taxon>
        <taxon>Pteridaceae</taxon>
        <taxon>Parkerioideae</taxon>
        <taxon>Ceratopteris</taxon>
    </lineage>
</organism>
<evidence type="ECO:0008006" key="10">
    <source>
        <dbReference type="Google" id="ProtNLM"/>
    </source>
</evidence>
<protein>
    <recommendedName>
        <fullName evidence="10">Nucleotide-sugar transporter</fullName>
    </recommendedName>
</protein>
<dbReference type="OrthoDB" id="408493at2759"/>
<dbReference type="Pfam" id="PF04142">
    <property type="entry name" value="Nuc_sug_transp"/>
    <property type="match status" value="1"/>
</dbReference>
<keyword evidence="9" id="KW-1185">Reference proteome</keyword>
<dbReference type="SUPFAM" id="SSF103481">
    <property type="entry name" value="Multidrug resistance efflux transporter EmrE"/>
    <property type="match status" value="1"/>
</dbReference>
<dbReference type="InterPro" id="IPR037185">
    <property type="entry name" value="EmrE-like"/>
</dbReference>
<comment type="similarity">
    <text evidence="2">Belongs to the nucleotide-sugar transporter family. CMP-Sialate:CMP antiporter (TC 2.A.7.12) subfamily.</text>
</comment>
<dbReference type="AlphaFoldDB" id="A0A8T2QWA6"/>
<dbReference type="PANTHER" id="PTHR10231">
    <property type="entry name" value="NUCLEOTIDE-SUGAR TRANSMEMBRANE TRANSPORTER"/>
    <property type="match status" value="1"/>
</dbReference>
<feature type="transmembrane region" description="Helical" evidence="7">
    <location>
        <begin position="232"/>
        <end position="252"/>
    </location>
</feature>
<evidence type="ECO:0000256" key="3">
    <source>
        <dbReference type="ARBA" id="ARBA00022692"/>
    </source>
</evidence>
<keyword evidence="5 7" id="KW-0472">Membrane</keyword>
<feature type="transmembrane region" description="Helical" evidence="7">
    <location>
        <begin position="198"/>
        <end position="220"/>
    </location>
</feature>
<proteinExistence type="inferred from homology"/>
<keyword evidence="3 7" id="KW-0812">Transmembrane</keyword>
<comment type="subcellular location">
    <subcellularLocation>
        <location evidence="1">Membrane</location>
        <topology evidence="1">Multi-pass membrane protein</topology>
    </subcellularLocation>
</comment>
<dbReference type="EMBL" id="CM035437">
    <property type="protein sequence ID" value="KAH7287798.1"/>
    <property type="molecule type" value="Genomic_DNA"/>
</dbReference>
<feature type="transmembrane region" description="Helical" evidence="7">
    <location>
        <begin position="264"/>
        <end position="288"/>
    </location>
</feature>
<feature type="region of interest" description="Disordered" evidence="6">
    <location>
        <begin position="1"/>
        <end position="32"/>
    </location>
</feature>
<evidence type="ECO:0000256" key="5">
    <source>
        <dbReference type="ARBA" id="ARBA00023136"/>
    </source>
</evidence>
<feature type="transmembrane region" description="Helical" evidence="7">
    <location>
        <begin position="300"/>
        <end position="316"/>
    </location>
</feature>
<dbReference type="Proteomes" id="UP000825935">
    <property type="component" value="Chromosome 32"/>
</dbReference>
<evidence type="ECO:0000313" key="9">
    <source>
        <dbReference type="Proteomes" id="UP000825935"/>
    </source>
</evidence>
<evidence type="ECO:0000256" key="6">
    <source>
        <dbReference type="SAM" id="MobiDB-lite"/>
    </source>
</evidence>
<name>A0A8T2QWA6_CERRI</name>
<accession>A0A8T2QWA6</accession>
<evidence type="ECO:0000256" key="7">
    <source>
        <dbReference type="SAM" id="Phobius"/>
    </source>
</evidence>
<feature type="transmembrane region" description="Helical" evidence="7">
    <location>
        <begin position="322"/>
        <end position="339"/>
    </location>
</feature>
<sequence>MIMSDQRADSSPAQRNQPQPQPQQQQQPRHVARAFPQSRLSTRAWIYMLLLSIQYGAQPLVSKRFTRNHVIVSSIVIACEWAKVVFALIFMAWDGSLWTVGKNWTLSGALVASALPAAMYALQNSLLQLGYRHLDSLTFSMLNQSKLLFTAIFMFLLLGIRQSSHQIGALAVLLGASLLLCLGESSTARKSDGAHVEALLYGVLPTLVASILSGLASSLCQWASQVKRRSSYLMTIEMSTIGTLCLVVSLSWSPDGHTIRKYGFFYGWTIHTLIPVFANAIGGILVGLVTTAAGGVRKGFVIVNALLVTAFLQLMFEGKPPSFYTWSAMPLVVSSVILYQRYPYREKTKSQ</sequence>
<feature type="transmembrane region" description="Helical" evidence="7">
    <location>
        <begin position="167"/>
        <end position="186"/>
    </location>
</feature>
<keyword evidence="4 7" id="KW-1133">Transmembrane helix</keyword>
<evidence type="ECO:0000256" key="4">
    <source>
        <dbReference type="ARBA" id="ARBA00022989"/>
    </source>
</evidence>
<gene>
    <name evidence="8" type="ORF">KP509_32G075100</name>
</gene>
<feature type="transmembrane region" description="Helical" evidence="7">
    <location>
        <begin position="104"/>
        <end position="122"/>
    </location>
</feature>
<dbReference type="InterPro" id="IPR007271">
    <property type="entry name" value="Nuc_sug_transpt"/>
</dbReference>
<comment type="caution">
    <text evidence="8">The sequence shown here is derived from an EMBL/GenBank/DDBJ whole genome shotgun (WGS) entry which is preliminary data.</text>
</comment>
<dbReference type="GO" id="GO:0015165">
    <property type="term" value="F:pyrimidine nucleotide-sugar transmembrane transporter activity"/>
    <property type="evidence" value="ECO:0007669"/>
    <property type="project" value="InterPro"/>
</dbReference>
<evidence type="ECO:0000256" key="1">
    <source>
        <dbReference type="ARBA" id="ARBA00004141"/>
    </source>
</evidence>
<evidence type="ECO:0000256" key="2">
    <source>
        <dbReference type="ARBA" id="ARBA00006447"/>
    </source>
</evidence>
<feature type="transmembrane region" description="Helical" evidence="7">
    <location>
        <begin position="40"/>
        <end position="57"/>
    </location>
</feature>
<feature type="transmembrane region" description="Helical" evidence="7">
    <location>
        <begin position="142"/>
        <end position="160"/>
    </location>
</feature>
<feature type="transmembrane region" description="Helical" evidence="7">
    <location>
        <begin position="69"/>
        <end position="92"/>
    </location>
</feature>
<dbReference type="OMA" id="CYYFLNP"/>
<reference evidence="8" key="1">
    <citation type="submission" date="2021-08" db="EMBL/GenBank/DDBJ databases">
        <title>WGS assembly of Ceratopteris richardii.</title>
        <authorList>
            <person name="Marchant D.B."/>
            <person name="Chen G."/>
            <person name="Jenkins J."/>
            <person name="Shu S."/>
            <person name="Leebens-Mack J."/>
            <person name="Grimwood J."/>
            <person name="Schmutz J."/>
            <person name="Soltis P."/>
            <person name="Soltis D."/>
            <person name="Chen Z.-H."/>
        </authorList>
    </citation>
    <scope>NUCLEOTIDE SEQUENCE</scope>
    <source>
        <strain evidence="8">Whitten #5841</strain>
        <tissue evidence="8">Leaf</tissue>
    </source>
</reference>
<evidence type="ECO:0000313" key="8">
    <source>
        <dbReference type="EMBL" id="KAH7287798.1"/>
    </source>
</evidence>